<organism evidence="2 3">
    <name type="scientific">Alishewanella longhuensis</name>
    <dbReference type="NCBI Taxonomy" id="1091037"/>
    <lineage>
        <taxon>Bacteria</taxon>
        <taxon>Pseudomonadati</taxon>
        <taxon>Pseudomonadota</taxon>
        <taxon>Gammaproteobacteria</taxon>
        <taxon>Alteromonadales</taxon>
        <taxon>Alteromonadaceae</taxon>
        <taxon>Alishewanella</taxon>
    </lineage>
</organism>
<dbReference type="Proteomes" id="UP000659697">
    <property type="component" value="Unassembled WGS sequence"/>
</dbReference>
<evidence type="ECO:0008006" key="4">
    <source>
        <dbReference type="Google" id="ProtNLM"/>
    </source>
</evidence>
<dbReference type="RefSeq" id="WP_189432314.1">
    <property type="nucleotide sequence ID" value="NZ_BNAO01000003.1"/>
</dbReference>
<evidence type="ECO:0000313" key="3">
    <source>
        <dbReference type="Proteomes" id="UP000659697"/>
    </source>
</evidence>
<dbReference type="NCBIfam" id="TIGR02532">
    <property type="entry name" value="IV_pilin_GFxxxE"/>
    <property type="match status" value="1"/>
</dbReference>
<evidence type="ECO:0000313" key="2">
    <source>
        <dbReference type="EMBL" id="GHG68110.1"/>
    </source>
</evidence>
<keyword evidence="1" id="KW-0812">Transmembrane</keyword>
<feature type="transmembrane region" description="Helical" evidence="1">
    <location>
        <begin position="20"/>
        <end position="41"/>
    </location>
</feature>
<keyword evidence="3" id="KW-1185">Reference proteome</keyword>
<evidence type="ECO:0000256" key="1">
    <source>
        <dbReference type="SAM" id="Phobius"/>
    </source>
</evidence>
<dbReference type="PROSITE" id="PS00409">
    <property type="entry name" value="PROKAR_NTER_METHYL"/>
    <property type="match status" value="1"/>
</dbReference>
<sequence>MSIPSNIKPVRPKVTSGFTLIEVLLAMVIMASVITVSAVTLQRFSQNNHKAADLVALIAVKELIKNNIKHQLIVSNETGGEGVFNEVSYKWQAETVAFKAPPPRFQEGGSQSYQPRYRLLNINLSLQHNGTTHQVEYRELTWAPDLFLTVQ</sequence>
<gene>
    <name evidence="2" type="ORF">GCM10010919_17290</name>
</gene>
<name>A0ABQ3KZS9_9ALTE</name>
<proteinExistence type="predicted"/>
<keyword evidence="1" id="KW-0472">Membrane</keyword>
<accession>A0ABQ3KZS9</accession>
<dbReference type="Pfam" id="PF07963">
    <property type="entry name" value="N_methyl"/>
    <property type="match status" value="1"/>
</dbReference>
<comment type="caution">
    <text evidence="2">The sequence shown here is derived from an EMBL/GenBank/DDBJ whole genome shotgun (WGS) entry which is preliminary data.</text>
</comment>
<dbReference type="EMBL" id="BNAO01000003">
    <property type="protein sequence ID" value="GHG68110.1"/>
    <property type="molecule type" value="Genomic_DNA"/>
</dbReference>
<keyword evidence="1" id="KW-1133">Transmembrane helix</keyword>
<protein>
    <recommendedName>
        <fullName evidence="4">Type II secretion system protein GspI</fullName>
    </recommendedName>
</protein>
<dbReference type="InterPro" id="IPR012902">
    <property type="entry name" value="N_methyl_site"/>
</dbReference>
<reference evidence="3" key="1">
    <citation type="journal article" date="2019" name="Int. J. Syst. Evol. Microbiol.">
        <title>The Global Catalogue of Microorganisms (GCM) 10K type strain sequencing project: providing services to taxonomists for standard genome sequencing and annotation.</title>
        <authorList>
            <consortium name="The Broad Institute Genomics Platform"/>
            <consortium name="The Broad Institute Genome Sequencing Center for Infectious Disease"/>
            <person name="Wu L."/>
            <person name="Ma J."/>
        </authorList>
    </citation>
    <scope>NUCLEOTIDE SEQUENCE [LARGE SCALE GENOMIC DNA]</scope>
    <source>
        <strain evidence="3">CGMCC 1.7003</strain>
    </source>
</reference>